<keyword evidence="5" id="KW-1185">Reference proteome</keyword>
<proteinExistence type="predicted"/>
<accession>A0ABU5CTR0</accession>
<name>A0ABU5CTR0_9BACI</name>
<evidence type="ECO:0000256" key="2">
    <source>
        <dbReference type="ARBA" id="ARBA00023315"/>
    </source>
</evidence>
<dbReference type="PANTHER" id="PTHR43420:SF47">
    <property type="entry name" value="N-ACETYLTRANSFERASE DOMAIN-CONTAINING PROTEIN"/>
    <property type="match status" value="1"/>
</dbReference>
<dbReference type="Gene3D" id="1.10.287.900">
    <property type="entry name" value="The crystal structure of the spermine/spermidine acetyltransferase from enterococcus faecali"/>
    <property type="match status" value="1"/>
</dbReference>
<evidence type="ECO:0000313" key="4">
    <source>
        <dbReference type="EMBL" id="MDY0409759.1"/>
    </source>
</evidence>
<dbReference type="PROSITE" id="PS51186">
    <property type="entry name" value="GNAT"/>
    <property type="match status" value="1"/>
</dbReference>
<feature type="domain" description="N-acetyltransferase" evidence="3">
    <location>
        <begin position="3"/>
        <end position="151"/>
    </location>
</feature>
<dbReference type="Proteomes" id="UP001275315">
    <property type="component" value="Unassembled WGS sequence"/>
</dbReference>
<dbReference type="PANTHER" id="PTHR43420">
    <property type="entry name" value="ACETYLTRANSFERASE"/>
    <property type="match status" value="1"/>
</dbReference>
<dbReference type="InterPro" id="IPR000182">
    <property type="entry name" value="GNAT_dom"/>
</dbReference>
<protein>
    <submittedName>
        <fullName evidence="4">GNAT family N-acetyltransferase</fullName>
    </submittedName>
</protein>
<dbReference type="InterPro" id="IPR016181">
    <property type="entry name" value="Acyl_CoA_acyltransferase"/>
</dbReference>
<gene>
    <name evidence="4" type="ORF">RWD45_15765</name>
</gene>
<dbReference type="CDD" id="cd04301">
    <property type="entry name" value="NAT_SF"/>
    <property type="match status" value="1"/>
</dbReference>
<dbReference type="EMBL" id="JAWDIQ010000002">
    <property type="protein sequence ID" value="MDY0409759.1"/>
    <property type="molecule type" value="Genomic_DNA"/>
</dbReference>
<evidence type="ECO:0000256" key="1">
    <source>
        <dbReference type="ARBA" id="ARBA00022679"/>
    </source>
</evidence>
<dbReference type="InterPro" id="IPR027455">
    <property type="entry name" value="Sper_AcTfrase_N"/>
</dbReference>
<dbReference type="Pfam" id="PF00583">
    <property type="entry name" value="Acetyltransf_1"/>
    <property type="match status" value="1"/>
</dbReference>
<evidence type="ECO:0000259" key="3">
    <source>
        <dbReference type="PROSITE" id="PS51186"/>
    </source>
</evidence>
<organism evidence="4 5">
    <name type="scientific">Paracerasibacillus soli</name>
    <dbReference type="NCBI Taxonomy" id="480284"/>
    <lineage>
        <taxon>Bacteria</taxon>
        <taxon>Bacillati</taxon>
        <taxon>Bacillota</taxon>
        <taxon>Bacilli</taxon>
        <taxon>Bacillales</taxon>
        <taxon>Bacillaceae</taxon>
        <taxon>Paracerasibacillus</taxon>
    </lineage>
</organism>
<dbReference type="InterPro" id="IPR050680">
    <property type="entry name" value="YpeA/RimI_acetyltransf"/>
</dbReference>
<reference evidence="4 5" key="1">
    <citation type="submission" date="2023-10" db="EMBL/GenBank/DDBJ databases">
        <title>Virgibacillus soli CC-YMP-6 genome.</title>
        <authorList>
            <person name="Miliotis G."/>
            <person name="Sengupta P."/>
            <person name="Hameed A."/>
            <person name="Chuvochina M."/>
            <person name="Mcdonagh F."/>
            <person name="Simpson A.C."/>
            <person name="Singh N.K."/>
            <person name="Rekha P.D."/>
            <person name="Raman K."/>
            <person name="Hugenholtz P."/>
            <person name="Venkateswaran K."/>
        </authorList>
    </citation>
    <scope>NUCLEOTIDE SEQUENCE [LARGE SCALE GENOMIC DNA]</scope>
    <source>
        <strain evidence="4 5">CC-YMP-6</strain>
    </source>
</reference>
<dbReference type="RefSeq" id="WP_320380551.1">
    <property type="nucleotide sequence ID" value="NZ_JAWDIQ010000002.1"/>
</dbReference>
<keyword evidence="1" id="KW-0808">Transferase</keyword>
<sequence>MKLVIKDVNKDNWRQVAALKVAHEQSDYIESNLYSIAQSAFETYWKSRALYAGDTLIGYAMYGAFSDKEKTVWLDRFMIDITYQGKGYAKQFLPMLIREIKELYPCNRIYLSVVLENKVAIRMYEKLGFRFNGDIDDTEVIAGHVMELTLT</sequence>
<evidence type="ECO:0000313" key="5">
    <source>
        <dbReference type="Proteomes" id="UP001275315"/>
    </source>
</evidence>
<dbReference type="SUPFAM" id="SSF55729">
    <property type="entry name" value="Acyl-CoA N-acyltransferases (Nat)"/>
    <property type="match status" value="1"/>
</dbReference>
<keyword evidence="2" id="KW-0012">Acyltransferase</keyword>
<dbReference type="Gene3D" id="3.40.630.30">
    <property type="match status" value="1"/>
</dbReference>
<comment type="caution">
    <text evidence="4">The sequence shown here is derived from an EMBL/GenBank/DDBJ whole genome shotgun (WGS) entry which is preliminary data.</text>
</comment>